<dbReference type="eggNOG" id="COG0451">
    <property type="taxonomic scope" value="Bacteria"/>
</dbReference>
<dbReference type="InterPro" id="IPR051783">
    <property type="entry name" value="NAD(P)-dependent_oxidoreduct"/>
</dbReference>
<dbReference type="PATRIC" id="fig|273677.3.peg.2469"/>
<dbReference type="SUPFAM" id="SSF51735">
    <property type="entry name" value="NAD(P)-binding Rossmann-fold domains"/>
    <property type="match status" value="1"/>
</dbReference>
<comment type="caution">
    <text evidence="3">The sequence shown here is derived from an EMBL/GenBank/DDBJ whole genome shotgun (WGS) entry which is preliminary data.</text>
</comment>
<accession>A0A031FNK2</accession>
<gene>
    <name evidence="3" type="ORF">BW34_02490</name>
</gene>
<dbReference type="PANTHER" id="PTHR48079">
    <property type="entry name" value="PROTEIN YEEZ"/>
    <property type="match status" value="1"/>
</dbReference>
<evidence type="ECO:0000256" key="1">
    <source>
        <dbReference type="SAM" id="MobiDB-lite"/>
    </source>
</evidence>
<protein>
    <submittedName>
        <fullName evidence="3">Putative nucleoside-diphosphate sugar epimerase</fullName>
    </submittedName>
</protein>
<reference evidence="3 4" key="1">
    <citation type="submission" date="2014-03" db="EMBL/GenBank/DDBJ databases">
        <title>Draft Genome Sequences of 13 Willow Endophytes.</title>
        <authorList>
            <person name="Gan H.Y."/>
            <person name="Gan H.M."/>
            <person name="Savka M.A."/>
            <person name="Hudson A.O."/>
        </authorList>
    </citation>
    <scope>NUCLEOTIDE SEQUENCE [LARGE SCALE GENOMIC DNA]</scope>
    <source>
        <strain evidence="3 4">RIT293</strain>
    </source>
</reference>
<proteinExistence type="predicted"/>
<dbReference type="Pfam" id="PF13460">
    <property type="entry name" value="NAD_binding_10"/>
    <property type="match status" value="1"/>
</dbReference>
<keyword evidence="4" id="KW-1185">Reference proteome</keyword>
<dbReference type="AlphaFoldDB" id="A0A031FNK2"/>
<organism evidence="3 4">
    <name type="scientific">Microbacterium oleivorans</name>
    <dbReference type="NCBI Taxonomy" id="273677"/>
    <lineage>
        <taxon>Bacteria</taxon>
        <taxon>Bacillati</taxon>
        <taxon>Actinomycetota</taxon>
        <taxon>Actinomycetes</taxon>
        <taxon>Micrococcales</taxon>
        <taxon>Microbacteriaceae</taxon>
        <taxon>Microbacterium</taxon>
    </lineage>
</organism>
<dbReference type="InterPro" id="IPR016040">
    <property type="entry name" value="NAD(P)-bd_dom"/>
</dbReference>
<name>A0A031FNK2_9MICO</name>
<feature type="domain" description="NAD(P)-binding" evidence="2">
    <location>
        <begin position="36"/>
        <end position="217"/>
    </location>
</feature>
<feature type="region of interest" description="Disordered" evidence="1">
    <location>
        <begin position="134"/>
        <end position="157"/>
    </location>
</feature>
<sequence>MRTDAAGLAASLCYTPVIAGAGEDGEMIPARTLLVGSGRIGSRVAEELRRAGGGVVTLRRSAASDSDGWHHIAADLSQPLAEALPAVDAVVVTLPPGEEPDFLAGAISRIAEALPERPARTIWVSSTRVFEGYGDERPLDEGDEPRPRSERAQQLVDGEERASELFGATILRPAGIYGPGRDRLIRQVLAGTPVDHDRRTNRIHETDVVRTILTLLQADEVPAVLHAVDRRPATLGEVVAFLADRLGVPVPPRGEPAERRGTILDGTRLGEVVDGLAYPTFEDGYDEMIAHRD</sequence>
<dbReference type="GO" id="GO:0005737">
    <property type="term" value="C:cytoplasm"/>
    <property type="evidence" value="ECO:0007669"/>
    <property type="project" value="TreeGrafter"/>
</dbReference>
<evidence type="ECO:0000259" key="2">
    <source>
        <dbReference type="Pfam" id="PF13460"/>
    </source>
</evidence>
<dbReference type="GO" id="GO:0004029">
    <property type="term" value="F:aldehyde dehydrogenase (NAD+) activity"/>
    <property type="evidence" value="ECO:0007669"/>
    <property type="project" value="TreeGrafter"/>
</dbReference>
<evidence type="ECO:0000313" key="4">
    <source>
        <dbReference type="Proteomes" id="UP000024001"/>
    </source>
</evidence>
<dbReference type="Gene3D" id="3.40.50.720">
    <property type="entry name" value="NAD(P)-binding Rossmann-like Domain"/>
    <property type="match status" value="1"/>
</dbReference>
<dbReference type="InterPro" id="IPR036291">
    <property type="entry name" value="NAD(P)-bd_dom_sf"/>
</dbReference>
<dbReference type="EMBL" id="JFYO01000007">
    <property type="protein sequence ID" value="EZP26158.1"/>
    <property type="molecule type" value="Genomic_DNA"/>
</dbReference>
<evidence type="ECO:0000313" key="3">
    <source>
        <dbReference type="EMBL" id="EZP26158.1"/>
    </source>
</evidence>
<feature type="compositionally biased region" description="Basic and acidic residues" evidence="1">
    <location>
        <begin position="134"/>
        <end position="151"/>
    </location>
</feature>
<dbReference type="PANTHER" id="PTHR48079:SF6">
    <property type="entry name" value="NAD(P)-BINDING DOMAIN-CONTAINING PROTEIN-RELATED"/>
    <property type="match status" value="1"/>
</dbReference>
<dbReference type="Proteomes" id="UP000024001">
    <property type="component" value="Unassembled WGS sequence"/>
</dbReference>